<organism evidence="1 2">
    <name type="scientific">Streptomyces capillispiralis</name>
    <dbReference type="NCBI Taxonomy" id="68182"/>
    <lineage>
        <taxon>Bacteria</taxon>
        <taxon>Bacillati</taxon>
        <taxon>Actinomycetota</taxon>
        <taxon>Actinomycetes</taxon>
        <taxon>Kitasatosporales</taxon>
        <taxon>Streptomycetaceae</taxon>
        <taxon>Streptomyces</taxon>
    </lineage>
</organism>
<comment type="caution">
    <text evidence="1">The sequence shown here is derived from an EMBL/GenBank/DDBJ whole genome shotgun (WGS) entry which is preliminary data.</text>
</comment>
<gene>
    <name evidence="1" type="ORF">FHX78_116232</name>
</gene>
<evidence type="ECO:0008006" key="3">
    <source>
        <dbReference type="Google" id="ProtNLM"/>
    </source>
</evidence>
<name>A0A561TQ20_9ACTN</name>
<dbReference type="Proteomes" id="UP000316603">
    <property type="component" value="Unassembled WGS sequence"/>
</dbReference>
<reference evidence="1 2" key="1">
    <citation type="submission" date="2019-06" db="EMBL/GenBank/DDBJ databases">
        <title>Sequencing the genomes of 1000 actinobacteria strains.</title>
        <authorList>
            <person name="Klenk H.-P."/>
        </authorList>
    </citation>
    <scope>NUCLEOTIDE SEQUENCE [LARGE SCALE GENOMIC DNA]</scope>
    <source>
        <strain evidence="1 2">DSM 41695</strain>
    </source>
</reference>
<evidence type="ECO:0000313" key="1">
    <source>
        <dbReference type="EMBL" id="TWF89190.1"/>
    </source>
</evidence>
<keyword evidence="2" id="KW-1185">Reference proteome</keyword>
<dbReference type="EMBL" id="VIWV01000001">
    <property type="protein sequence ID" value="TWF89190.1"/>
    <property type="molecule type" value="Genomic_DNA"/>
</dbReference>
<evidence type="ECO:0000313" key="2">
    <source>
        <dbReference type="Proteomes" id="UP000316603"/>
    </source>
</evidence>
<protein>
    <recommendedName>
        <fullName evidence="3">Restriction endonuclease</fullName>
    </recommendedName>
</protein>
<accession>A0A561TQ20</accession>
<proteinExistence type="predicted"/>
<sequence>MRQRCRKLPHVFALWRAVALGEAALDPRQQRLIKEFASPVFKPQTKPNAKPHHGVPGHVGEWLWYLLALETPDLPGRTTEYLAEPKVNVNDGGGDGLIIRRTRSGSGPELVFRLWEMKKYTGKDDSITATVTGAWQQLSENGAAYVLSQTAWADREFAGDLGAFVSQMVEMWIDGHPSSGAGVSVATNTSAAPTEAFTTSHTHIPHLTHPGALEGLVIAIDNFAEFAEHVQELVWSAL</sequence>
<dbReference type="AlphaFoldDB" id="A0A561TQ20"/>